<dbReference type="OrthoDB" id="5498485at2"/>
<feature type="domain" description="ER-bound oxygenase mpaB/mpaB'/Rubber oxygenase catalytic" evidence="1">
    <location>
        <begin position="27"/>
        <end position="211"/>
    </location>
</feature>
<accession>A0A1I1KQW5</accession>
<dbReference type="Pfam" id="PF09995">
    <property type="entry name" value="MPAB_Lcp_cat"/>
    <property type="match status" value="1"/>
</dbReference>
<keyword evidence="3" id="KW-1185">Reference proteome</keyword>
<dbReference type="Proteomes" id="UP000199438">
    <property type="component" value="Unassembled WGS sequence"/>
</dbReference>
<dbReference type="GO" id="GO:0016491">
    <property type="term" value="F:oxidoreductase activity"/>
    <property type="evidence" value="ECO:0007669"/>
    <property type="project" value="InterPro"/>
</dbReference>
<dbReference type="AlphaFoldDB" id="A0A1I1KQW5"/>
<gene>
    <name evidence="2" type="ORF">SAMN04487907_106113</name>
</gene>
<organism evidence="2 3">
    <name type="scientific">Zunongwangia mangrovi</name>
    <dbReference type="NCBI Taxonomy" id="1334022"/>
    <lineage>
        <taxon>Bacteria</taxon>
        <taxon>Pseudomonadati</taxon>
        <taxon>Bacteroidota</taxon>
        <taxon>Flavobacteriia</taxon>
        <taxon>Flavobacteriales</taxon>
        <taxon>Flavobacteriaceae</taxon>
        <taxon>Zunongwangia</taxon>
    </lineage>
</organism>
<sequence>METTYFTKKDSIVRQIWGKADTILFIFAGAAAEFALNKAVDWLYYTGRLPKDPLGRLFSTVNYAKVIVFAENKSAFQAIDQMNKIHAKIEENRGFKIPDWAYRDVLFMLIDYSIRAFEALERKLTLHEKQEVFQVFLKVGKGMKIADLPSNFKDWELQRKSQLQDNFEYSDFTKDLFLQYKKHLGIIRYWLLLEAQILMSPERVKELLNFRNQSVLIAIIPVYRLSRVFKIDYILKELILPKDYKNDIKALDHSAAH</sequence>
<reference evidence="3" key="1">
    <citation type="submission" date="2016-10" db="EMBL/GenBank/DDBJ databases">
        <authorList>
            <person name="Varghese N."/>
            <person name="Submissions S."/>
        </authorList>
    </citation>
    <scope>NUCLEOTIDE SEQUENCE [LARGE SCALE GENOMIC DNA]</scope>
    <source>
        <strain evidence="3">DSM 24499</strain>
    </source>
</reference>
<dbReference type="STRING" id="1334022.SAMN04487907_106113"/>
<protein>
    <recommendedName>
        <fullName evidence="1">ER-bound oxygenase mpaB/mpaB'/Rubber oxygenase catalytic domain-containing protein</fullName>
    </recommendedName>
</protein>
<dbReference type="EMBL" id="FOKV01000006">
    <property type="protein sequence ID" value="SFC62995.1"/>
    <property type="molecule type" value="Genomic_DNA"/>
</dbReference>
<evidence type="ECO:0000313" key="2">
    <source>
        <dbReference type="EMBL" id="SFC62995.1"/>
    </source>
</evidence>
<dbReference type="InterPro" id="IPR018713">
    <property type="entry name" value="MPAB/Lcp_cat_dom"/>
</dbReference>
<evidence type="ECO:0000313" key="3">
    <source>
        <dbReference type="Proteomes" id="UP000199438"/>
    </source>
</evidence>
<proteinExistence type="predicted"/>
<name>A0A1I1KQW5_9FLAO</name>
<evidence type="ECO:0000259" key="1">
    <source>
        <dbReference type="Pfam" id="PF09995"/>
    </source>
</evidence>
<dbReference type="RefSeq" id="WP_092543499.1">
    <property type="nucleotide sequence ID" value="NZ_FOKV01000006.1"/>
</dbReference>